<protein>
    <recommendedName>
        <fullName evidence="4">M23ase beta-sheet core domain-containing protein</fullName>
    </recommendedName>
</protein>
<dbReference type="GO" id="GO:0004222">
    <property type="term" value="F:metalloendopeptidase activity"/>
    <property type="evidence" value="ECO:0007669"/>
    <property type="project" value="TreeGrafter"/>
</dbReference>
<dbReference type="Proteomes" id="UP000064967">
    <property type="component" value="Chromosome"/>
</dbReference>
<dbReference type="InterPro" id="IPR050570">
    <property type="entry name" value="Cell_wall_metabolism_enzyme"/>
</dbReference>
<keyword evidence="6" id="KW-1185">Reference proteome</keyword>
<evidence type="ECO:0000259" key="4">
    <source>
        <dbReference type="Pfam" id="PF01551"/>
    </source>
</evidence>
<dbReference type="Gene3D" id="2.70.70.10">
    <property type="entry name" value="Glucose Permease (Domain IIA)"/>
    <property type="match status" value="1"/>
</dbReference>
<dbReference type="AlphaFoldDB" id="A0A0K1QEP4"/>
<feature type="domain" description="M23ase beta-sheet core" evidence="4">
    <location>
        <begin position="118"/>
        <end position="208"/>
    </location>
</feature>
<evidence type="ECO:0000256" key="2">
    <source>
        <dbReference type="SAM" id="Phobius"/>
    </source>
</evidence>
<dbReference type="OrthoDB" id="7172069at2"/>
<dbReference type="InterPro" id="IPR011055">
    <property type="entry name" value="Dup_hybrid_motif"/>
</dbReference>
<sequence>MNRALVYATAAFALAFSIAPSANAADAGADAGEFAYDPPGQLVDGSGKGRADDKVFVPDMRFPIESGPAFANSQVWGVGGNSGPAGSQCEERNFSYPWHDNYCETRSWDMPLCPSGTGHQGQDVRASSCEKGVHPVVAVADGTITNVGSYSVYLTTADGTRFDYLHMSNLTIKVGDTVKRGQRIGMVSNQFGGEVTTVHLHFNIRQNVEGVGQVYVPPYTSLIKAYKTLMGWDEPETKDAGTVDADLPKTEPSPVTPVTPKDEPPPPPTASEEESGCVLAPRTTTTGVPFAAVALGLSALAITRRKRKRF</sequence>
<dbReference type="InterPro" id="IPR016047">
    <property type="entry name" value="M23ase_b-sheet_dom"/>
</dbReference>
<feature type="transmembrane region" description="Helical" evidence="2">
    <location>
        <begin position="286"/>
        <end position="303"/>
    </location>
</feature>
<keyword evidence="2" id="KW-1133">Transmembrane helix</keyword>
<dbReference type="EMBL" id="CP012333">
    <property type="protein sequence ID" value="AKV04226.1"/>
    <property type="molecule type" value="Genomic_DNA"/>
</dbReference>
<dbReference type="CDD" id="cd12797">
    <property type="entry name" value="M23_peptidase"/>
    <property type="match status" value="1"/>
</dbReference>
<dbReference type="STRING" id="1391654.AKJ09_10889"/>
<name>A0A0K1QEP4_9BACT</name>
<evidence type="ECO:0000313" key="6">
    <source>
        <dbReference type="Proteomes" id="UP000064967"/>
    </source>
</evidence>
<accession>A0A0K1QEP4</accession>
<dbReference type="PANTHER" id="PTHR21666">
    <property type="entry name" value="PEPTIDASE-RELATED"/>
    <property type="match status" value="1"/>
</dbReference>
<evidence type="ECO:0000256" key="1">
    <source>
        <dbReference type="SAM" id="MobiDB-lite"/>
    </source>
</evidence>
<keyword evidence="2" id="KW-0472">Membrane</keyword>
<dbReference type="RefSeq" id="WP_146654868.1">
    <property type="nucleotide sequence ID" value="NZ_CP012333.1"/>
</dbReference>
<proteinExistence type="predicted"/>
<feature type="compositionally biased region" description="Basic and acidic residues" evidence="1">
    <location>
        <begin position="237"/>
        <end position="249"/>
    </location>
</feature>
<reference evidence="5 6" key="1">
    <citation type="submission" date="2015-08" db="EMBL/GenBank/DDBJ databases">
        <authorList>
            <person name="Babu N.S."/>
            <person name="Beckwith C.J."/>
            <person name="Beseler K.G."/>
            <person name="Brison A."/>
            <person name="Carone J.V."/>
            <person name="Caskin T.P."/>
            <person name="Diamond M."/>
            <person name="Durham M.E."/>
            <person name="Foxe J.M."/>
            <person name="Go M."/>
            <person name="Henderson B.A."/>
            <person name="Jones I.B."/>
            <person name="McGettigan J.A."/>
            <person name="Micheletti S.J."/>
            <person name="Nasrallah M.E."/>
            <person name="Ortiz D."/>
            <person name="Piller C.R."/>
            <person name="Privatt S.R."/>
            <person name="Schneider S.L."/>
            <person name="Sharp S."/>
            <person name="Smith T.C."/>
            <person name="Stanton J.D."/>
            <person name="Ullery H.E."/>
            <person name="Wilson R.J."/>
            <person name="Serrano M.G."/>
            <person name="Buck G."/>
            <person name="Lee V."/>
            <person name="Wang Y."/>
            <person name="Carvalho R."/>
            <person name="Voegtly L."/>
            <person name="Shi R."/>
            <person name="Duckworth R."/>
            <person name="Johnson A."/>
            <person name="Loviza R."/>
            <person name="Walstead R."/>
            <person name="Shah Z."/>
            <person name="Kiflezghi M."/>
            <person name="Wade K."/>
            <person name="Ball S.L."/>
            <person name="Bradley K.W."/>
            <person name="Asai D.J."/>
            <person name="Bowman C.A."/>
            <person name="Russell D.A."/>
            <person name="Pope W.H."/>
            <person name="Jacobs-Sera D."/>
            <person name="Hendrix R.W."/>
            <person name="Hatfull G.F."/>
        </authorList>
    </citation>
    <scope>NUCLEOTIDE SEQUENCE [LARGE SCALE GENOMIC DNA]</scope>
    <source>
        <strain evidence="5 6">DSM 27648</strain>
    </source>
</reference>
<feature type="signal peptide" evidence="3">
    <location>
        <begin position="1"/>
        <end position="24"/>
    </location>
</feature>
<dbReference type="SUPFAM" id="SSF51261">
    <property type="entry name" value="Duplicated hybrid motif"/>
    <property type="match status" value="1"/>
</dbReference>
<organism evidence="5 6">
    <name type="scientific">Labilithrix luteola</name>
    <dbReference type="NCBI Taxonomy" id="1391654"/>
    <lineage>
        <taxon>Bacteria</taxon>
        <taxon>Pseudomonadati</taxon>
        <taxon>Myxococcota</taxon>
        <taxon>Polyangia</taxon>
        <taxon>Polyangiales</taxon>
        <taxon>Labilitrichaceae</taxon>
        <taxon>Labilithrix</taxon>
    </lineage>
</organism>
<dbReference type="PANTHER" id="PTHR21666:SF270">
    <property type="entry name" value="MUREIN HYDROLASE ACTIVATOR ENVC"/>
    <property type="match status" value="1"/>
</dbReference>
<feature type="region of interest" description="Disordered" evidence="1">
    <location>
        <begin position="237"/>
        <end position="282"/>
    </location>
</feature>
<keyword evidence="2" id="KW-0812">Transmembrane</keyword>
<feature type="chain" id="PRO_5005467092" description="M23ase beta-sheet core domain-containing protein" evidence="3">
    <location>
        <begin position="25"/>
        <end position="310"/>
    </location>
</feature>
<keyword evidence="3" id="KW-0732">Signal</keyword>
<evidence type="ECO:0000313" key="5">
    <source>
        <dbReference type="EMBL" id="AKV04226.1"/>
    </source>
</evidence>
<evidence type="ECO:0000256" key="3">
    <source>
        <dbReference type="SAM" id="SignalP"/>
    </source>
</evidence>
<dbReference type="KEGG" id="llu:AKJ09_10889"/>
<gene>
    <name evidence="5" type="ORF">AKJ09_10889</name>
</gene>
<dbReference type="Pfam" id="PF01551">
    <property type="entry name" value="Peptidase_M23"/>
    <property type="match status" value="1"/>
</dbReference>